<keyword evidence="2" id="KW-1185">Reference proteome</keyword>
<dbReference type="KEGG" id="phon:BH719_06960"/>
<dbReference type="Proteomes" id="UP000095214">
    <property type="component" value="Chromosome"/>
</dbReference>
<dbReference type="AlphaFoldDB" id="A0A1D8B3B4"/>
<name>A0A1D8B3B4_9ACTO</name>
<dbReference type="OrthoDB" id="4376397at2"/>
<accession>A0A1D8B3B4</accession>
<evidence type="ECO:0000313" key="1">
    <source>
        <dbReference type="EMBL" id="AOS47616.1"/>
    </source>
</evidence>
<protein>
    <recommendedName>
        <fullName evidence="3">DUF4276 family protein</fullName>
    </recommendedName>
</protein>
<proteinExistence type="predicted"/>
<dbReference type="STRING" id="178339.BH719_06960"/>
<sequence>MRVPLTALVYTEGDTDRPVVSAVMKAAGWSGSEFEVFALGGAANLEKRLRQQVAQESPIPRIFIMDSDGKCPVELRRRLMAQGSAATVVLRICHYEIESWILADDQGFSRFFTIPLAKVESPDGRNAKERMLRCVDRLGRSNTQDFARRSPRSSGAYAFGSRYLVVVGQLMDSEWNAERAALRSDSLRRALQRLRNLRDRFARAG</sequence>
<dbReference type="RefSeq" id="WP_034255350.1">
    <property type="nucleotide sequence ID" value="NZ_CP017298.1"/>
</dbReference>
<gene>
    <name evidence="1" type="ORF">BH719_06960</name>
</gene>
<organism evidence="1 2">
    <name type="scientific">Pauljensenia hongkongensis</name>
    <dbReference type="NCBI Taxonomy" id="178339"/>
    <lineage>
        <taxon>Bacteria</taxon>
        <taxon>Bacillati</taxon>
        <taxon>Actinomycetota</taxon>
        <taxon>Actinomycetes</taxon>
        <taxon>Actinomycetales</taxon>
        <taxon>Actinomycetaceae</taxon>
        <taxon>Pauljensenia</taxon>
    </lineage>
</organism>
<dbReference type="EMBL" id="CP017298">
    <property type="protein sequence ID" value="AOS47616.1"/>
    <property type="molecule type" value="Genomic_DNA"/>
</dbReference>
<evidence type="ECO:0008006" key="3">
    <source>
        <dbReference type="Google" id="ProtNLM"/>
    </source>
</evidence>
<evidence type="ECO:0000313" key="2">
    <source>
        <dbReference type="Proteomes" id="UP000095214"/>
    </source>
</evidence>
<reference evidence="1 2" key="1">
    <citation type="submission" date="2016-09" db="EMBL/GenBank/DDBJ databases">
        <title>Complete genome sequence of Actinomyces hongkongensis HKU8.</title>
        <authorList>
            <person name="Gao Y.-X."/>
            <person name="Zhou Y.-Y."/>
            <person name="Xie Y."/>
            <person name="Wang M."/>
            <person name="Wang S.-J."/>
            <person name="Shen S.-G."/>
        </authorList>
    </citation>
    <scope>NUCLEOTIDE SEQUENCE [LARGE SCALE GENOMIC DNA]</scope>
    <source>
        <strain evidence="1 2">HKU8</strain>
    </source>
</reference>